<keyword evidence="5 9" id="KW-0798">TonB box</keyword>
<keyword evidence="4 8" id="KW-0812">Transmembrane</keyword>
<organism evidence="13 14">
    <name type="scientific">Coprobacter tertius</name>
    <dbReference type="NCBI Taxonomy" id="2944915"/>
    <lineage>
        <taxon>Bacteria</taxon>
        <taxon>Pseudomonadati</taxon>
        <taxon>Bacteroidota</taxon>
        <taxon>Bacteroidia</taxon>
        <taxon>Bacteroidales</taxon>
        <taxon>Barnesiellaceae</taxon>
        <taxon>Coprobacter</taxon>
    </lineage>
</organism>
<dbReference type="EMBL" id="JANDHW010000011">
    <property type="protein sequence ID" value="MCP9612540.1"/>
    <property type="molecule type" value="Genomic_DNA"/>
</dbReference>
<dbReference type="InterPro" id="IPR008969">
    <property type="entry name" value="CarboxyPept-like_regulatory"/>
</dbReference>
<keyword evidence="3 8" id="KW-1134">Transmembrane beta strand</keyword>
<keyword evidence="10" id="KW-0732">Signal</keyword>
<evidence type="ECO:0000256" key="8">
    <source>
        <dbReference type="PROSITE-ProRule" id="PRU01360"/>
    </source>
</evidence>
<feature type="chain" id="PRO_5046074272" evidence="10">
    <location>
        <begin position="39"/>
        <end position="1046"/>
    </location>
</feature>
<dbReference type="Pfam" id="PF13715">
    <property type="entry name" value="CarbopepD_reg_2"/>
    <property type="match status" value="1"/>
</dbReference>
<dbReference type="InterPro" id="IPR039426">
    <property type="entry name" value="TonB-dep_rcpt-like"/>
</dbReference>
<dbReference type="Gene3D" id="2.170.130.10">
    <property type="entry name" value="TonB-dependent receptor, plug domain"/>
    <property type="match status" value="1"/>
</dbReference>
<comment type="subcellular location">
    <subcellularLocation>
        <location evidence="1 8">Cell outer membrane</location>
        <topology evidence="1 8">Multi-pass membrane protein</topology>
    </subcellularLocation>
</comment>
<feature type="domain" description="TonB-dependent receptor-like beta-barrel" evidence="11">
    <location>
        <begin position="427"/>
        <end position="825"/>
    </location>
</feature>
<evidence type="ECO:0000256" key="5">
    <source>
        <dbReference type="ARBA" id="ARBA00023077"/>
    </source>
</evidence>
<keyword evidence="14" id="KW-1185">Reference proteome</keyword>
<dbReference type="NCBIfam" id="TIGR04056">
    <property type="entry name" value="OMP_RagA_SusC"/>
    <property type="match status" value="1"/>
</dbReference>
<evidence type="ECO:0000256" key="3">
    <source>
        <dbReference type="ARBA" id="ARBA00022452"/>
    </source>
</evidence>
<dbReference type="InterPro" id="IPR000531">
    <property type="entry name" value="Beta-barrel_TonB"/>
</dbReference>
<dbReference type="PROSITE" id="PS52016">
    <property type="entry name" value="TONB_DEPENDENT_REC_3"/>
    <property type="match status" value="1"/>
</dbReference>
<dbReference type="InterPro" id="IPR037066">
    <property type="entry name" value="Plug_dom_sf"/>
</dbReference>
<evidence type="ECO:0000256" key="1">
    <source>
        <dbReference type="ARBA" id="ARBA00004571"/>
    </source>
</evidence>
<keyword evidence="7 8" id="KW-0998">Cell outer membrane</keyword>
<evidence type="ECO:0000313" key="13">
    <source>
        <dbReference type="EMBL" id="MCP9612540.1"/>
    </source>
</evidence>
<dbReference type="NCBIfam" id="TIGR04057">
    <property type="entry name" value="SusC_RagA_signa"/>
    <property type="match status" value="1"/>
</dbReference>
<dbReference type="Gene3D" id="2.60.40.1120">
    <property type="entry name" value="Carboxypeptidase-like, regulatory domain"/>
    <property type="match status" value="1"/>
</dbReference>
<evidence type="ECO:0000256" key="10">
    <source>
        <dbReference type="SAM" id="SignalP"/>
    </source>
</evidence>
<proteinExistence type="inferred from homology"/>
<dbReference type="Gene3D" id="2.40.170.20">
    <property type="entry name" value="TonB-dependent receptor, beta-barrel domain"/>
    <property type="match status" value="1"/>
</dbReference>
<dbReference type="Pfam" id="PF07715">
    <property type="entry name" value="Plug"/>
    <property type="match status" value="1"/>
</dbReference>
<evidence type="ECO:0000313" key="14">
    <source>
        <dbReference type="Proteomes" id="UP001205603"/>
    </source>
</evidence>
<keyword evidence="6 8" id="KW-0472">Membrane</keyword>
<evidence type="ECO:0000256" key="9">
    <source>
        <dbReference type="RuleBase" id="RU003357"/>
    </source>
</evidence>
<evidence type="ECO:0000256" key="2">
    <source>
        <dbReference type="ARBA" id="ARBA00022448"/>
    </source>
</evidence>
<feature type="domain" description="TonB-dependent receptor plug" evidence="12">
    <location>
        <begin position="151"/>
        <end position="275"/>
    </location>
</feature>
<evidence type="ECO:0000259" key="12">
    <source>
        <dbReference type="Pfam" id="PF07715"/>
    </source>
</evidence>
<keyword evidence="2 8" id="KW-0813">Transport</keyword>
<accession>A0ABT1MIU7</accession>
<evidence type="ECO:0000259" key="11">
    <source>
        <dbReference type="Pfam" id="PF00593"/>
    </source>
</evidence>
<evidence type="ECO:0000256" key="4">
    <source>
        <dbReference type="ARBA" id="ARBA00022692"/>
    </source>
</evidence>
<evidence type="ECO:0000256" key="6">
    <source>
        <dbReference type="ARBA" id="ARBA00023136"/>
    </source>
</evidence>
<dbReference type="Pfam" id="PF00593">
    <property type="entry name" value="TonB_dep_Rec_b-barrel"/>
    <property type="match status" value="1"/>
</dbReference>
<reference evidence="13 14" key="1">
    <citation type="submission" date="2022-07" db="EMBL/GenBank/DDBJ databases">
        <title>Fecal culturing of patients with breast cancer.</title>
        <authorList>
            <person name="Teng N.M.Y."/>
            <person name="Kiu R."/>
            <person name="Evans R."/>
            <person name="Baker D.J."/>
            <person name="Zenner C."/>
            <person name="Robinson S.D."/>
            <person name="Hall L.J."/>
        </authorList>
    </citation>
    <scope>NUCLEOTIDE SEQUENCE [LARGE SCALE GENOMIC DNA]</scope>
    <source>
        <strain evidence="13 14">LH1063</strain>
    </source>
</reference>
<feature type="signal peptide" evidence="10">
    <location>
        <begin position="1"/>
        <end position="38"/>
    </location>
</feature>
<sequence>MKKKTLLNAYAITVSRKWLSFKFGAILFCLFCSISAFANTGTIPDTGENASQSIQQTREIKGTVIDRNGEPVIGANVSVIGTTTGVNTDINGNFTLNVKPNDVLKISFIGYKPQNIMIKNQSELRIVLTEDDKQLGEVVVTAMGIKRKSETLAYAADVVGGKDVNDIKSINMINSLQGKSAGLIITPNSTGAGGASKILLRGNKSINGNNQPLVVVDGVPLMMNITGTQVDNNYGGQRDGGDAMSTINPDDIASITLLKGASAAALYGAVAANGAIMITTKSAQAGKVSINVSSNTTIENPMVLPEFQNSYGVSNNGTYSWGDKLDTKAPNYLKDFFRTGVTTNNSIALNGGNENIQAYFSYANVASNGITPENNYMSHTFNSKVGFNLFKQIHVDFNAKYVNQHVKNQPASGYLWNPLTGAYLFPRGEDWNGYKNQYEVYDPARGIKVQNWTNTGQQQFGNPYWVLNRMTPISDRNRYEFGGSVTWDITKDLNIGGRLKYEKGDEHFVHNAYASSVGNLYPMGRMKDNRSSSEQLYGDVLVNYSHKFNEISLSATAGSSFTQTQTVFNELWGEGSQFQMNDGKPSGNIYYPNIFTPNNYYSNIARIGEKWQTKKRINSVFATAQIGYHDGLFLDLTARNDWSSTLAFTDDVSFFYPSVGGSFLLNKFVDMGEKVDLVKFRASYSIVGNDVPLYVTNLLYTLGANGELTPPEKAPFKTLKPEKTNSFEVGFDGTFLDYRLNVSFTYYKSNTRNQFFAVSAPFETGLRSRYVNAGNVQNQGVEATAGWISQFTPNFSWSTDLNFSYNDNKIIELVDELPNGLEIKNFGGASVRLTEGGSYGDLYVRQLKRDENGKPLMNDKGEPILGGDATADLKYVGNMNAKVNMGWNNTFRYKDFTLSFLIDAKFGGKVLSMTEATLDGWGVSKRSGDARDNGGVTVDGVTFDPQKYYSTTGNTNFNSPYAVENYVYDATNIRLREMSFGYTFRNLFGIGKNLTAAIIGRNLFFFYKKAPMDPDISASTLNGMQGVDMFSLPTSRSFGLNIKLNF</sequence>
<name>A0ABT1MIU7_9BACT</name>
<protein>
    <submittedName>
        <fullName evidence="13">SusC/RagA family TonB-linked outer membrane protein</fullName>
    </submittedName>
</protein>
<dbReference type="SUPFAM" id="SSF49464">
    <property type="entry name" value="Carboxypeptidase regulatory domain-like"/>
    <property type="match status" value="1"/>
</dbReference>
<dbReference type="SUPFAM" id="SSF56935">
    <property type="entry name" value="Porins"/>
    <property type="match status" value="1"/>
</dbReference>
<comment type="caution">
    <text evidence="13">The sequence shown here is derived from an EMBL/GenBank/DDBJ whole genome shotgun (WGS) entry which is preliminary data.</text>
</comment>
<evidence type="ECO:0000256" key="7">
    <source>
        <dbReference type="ARBA" id="ARBA00023237"/>
    </source>
</evidence>
<comment type="similarity">
    <text evidence="8 9">Belongs to the TonB-dependent receptor family.</text>
</comment>
<dbReference type="InterPro" id="IPR012910">
    <property type="entry name" value="Plug_dom"/>
</dbReference>
<dbReference type="Proteomes" id="UP001205603">
    <property type="component" value="Unassembled WGS sequence"/>
</dbReference>
<dbReference type="InterPro" id="IPR036942">
    <property type="entry name" value="Beta-barrel_TonB_sf"/>
</dbReference>
<dbReference type="InterPro" id="IPR023997">
    <property type="entry name" value="TonB-dep_OMP_SusC/RagA_CS"/>
</dbReference>
<dbReference type="InterPro" id="IPR023996">
    <property type="entry name" value="TonB-dep_OMP_SusC/RagA"/>
</dbReference>
<gene>
    <name evidence="13" type="ORF">NMU02_10595</name>
</gene>
<dbReference type="RefSeq" id="WP_255027866.1">
    <property type="nucleotide sequence ID" value="NZ_JANDHW010000011.1"/>
</dbReference>